<evidence type="ECO:0000313" key="3">
    <source>
        <dbReference type="Proteomes" id="UP000603545"/>
    </source>
</evidence>
<dbReference type="Gene3D" id="3.30.470.30">
    <property type="entry name" value="DNA ligase/mRNA capping enzyme"/>
    <property type="match status" value="1"/>
</dbReference>
<dbReference type="Pfam" id="PF18043">
    <property type="entry name" value="T4_Rnl2_C"/>
    <property type="match status" value="1"/>
</dbReference>
<dbReference type="InterPro" id="IPR041948">
    <property type="entry name" value="Rnl1/2_C_sf"/>
</dbReference>
<dbReference type="EMBL" id="JACNLL010000088">
    <property type="protein sequence ID" value="MBC8200243.1"/>
    <property type="molecule type" value="Genomic_DNA"/>
</dbReference>
<dbReference type="InterPro" id="IPR040609">
    <property type="entry name" value="Rnl2_C"/>
</dbReference>
<reference evidence="2 3" key="1">
    <citation type="submission" date="2020-08" db="EMBL/GenBank/DDBJ databases">
        <title>Bridging the membrane lipid divide: bacteria of the FCB group superphylum have the potential to synthesize archaeal ether lipids.</title>
        <authorList>
            <person name="Villanueva L."/>
            <person name="Von Meijenfeldt F.A.B."/>
            <person name="Westbye A.B."/>
            <person name="Yadav S."/>
            <person name="Hopmans E.C."/>
            <person name="Dutilh B.E."/>
            <person name="Sinninghe Damste J.S."/>
        </authorList>
    </citation>
    <scope>NUCLEOTIDE SEQUENCE [LARGE SCALE GENOMIC DNA]</scope>
    <source>
        <strain evidence="2">NIOZ-UU82</strain>
    </source>
</reference>
<dbReference type="Gene3D" id="3.30.1490.70">
    <property type="match status" value="1"/>
</dbReference>
<gene>
    <name evidence="2" type="ORF">H8E80_09425</name>
</gene>
<dbReference type="Proteomes" id="UP000603545">
    <property type="component" value="Unassembled WGS sequence"/>
</dbReference>
<evidence type="ECO:0000259" key="1">
    <source>
        <dbReference type="Pfam" id="PF18043"/>
    </source>
</evidence>
<comment type="caution">
    <text evidence="2">The sequence shown here is derived from an EMBL/GenBank/DDBJ whole genome shotgun (WGS) entry which is preliminary data.</text>
</comment>
<protein>
    <recommendedName>
        <fullName evidence="1">RNA ligase 2 C-terminal domain-containing protein</fullName>
    </recommendedName>
</protein>
<evidence type="ECO:0000313" key="2">
    <source>
        <dbReference type="EMBL" id="MBC8200243.1"/>
    </source>
</evidence>
<dbReference type="SUPFAM" id="SSF56091">
    <property type="entry name" value="DNA ligase/mRNA capping enzyme, catalytic domain"/>
    <property type="match status" value="1"/>
</dbReference>
<dbReference type="AlphaFoldDB" id="A0A8J6N6A0"/>
<proteinExistence type="predicted"/>
<feature type="non-terminal residue" evidence="2">
    <location>
        <position position="1"/>
    </location>
</feature>
<organism evidence="2 3">
    <name type="scientific">Candidatus Desulfaltia bathyphila</name>
    <dbReference type="NCBI Taxonomy" id="2841697"/>
    <lineage>
        <taxon>Bacteria</taxon>
        <taxon>Pseudomonadati</taxon>
        <taxon>Thermodesulfobacteriota</taxon>
        <taxon>Desulfobacteria</taxon>
        <taxon>Desulfobacterales</taxon>
        <taxon>Desulfobacterales incertae sedis</taxon>
        <taxon>Candidatus Desulfaltia</taxon>
    </lineage>
</organism>
<dbReference type="Gene3D" id="1.10.10.1810">
    <property type="entry name" value="RNA ligase"/>
    <property type="match status" value="1"/>
</dbReference>
<sequence>HKDVEKDTSATRIQKGIFYTPHNEFYAIDMAIDGQLIDVDKFNRFMEKAGFLYAKTIFRGTFEECLKYSNGFPSRIAVWIGLPELEDNICEGVVIKPVIPEFLSDATRVILKNKNERWAEKAKARDRPKKPRMTLSEKGEELFNEMTSLITENRLRNVLSKIGPIEQKEFGKLIQLFSKDILKDFFKDYLEEYNGLEKKEQKQLTRKLSQQCAELIRRNFSNIVDGEF</sequence>
<accession>A0A8J6N6A0</accession>
<name>A0A8J6N6A0_9BACT</name>
<feature type="domain" description="RNA ligase 2 C-terminal" evidence="1">
    <location>
        <begin position="135"/>
        <end position="213"/>
    </location>
</feature>